<feature type="transmembrane region" description="Helical" evidence="1">
    <location>
        <begin position="26"/>
        <end position="45"/>
    </location>
</feature>
<dbReference type="OrthoDB" id="1730036at2"/>
<dbReference type="Proteomes" id="UP000366051">
    <property type="component" value="Chromosome"/>
</dbReference>
<dbReference type="EMBL" id="CP045875">
    <property type="protein sequence ID" value="QGG47662.1"/>
    <property type="molecule type" value="Genomic_DNA"/>
</dbReference>
<keyword evidence="1" id="KW-0812">Transmembrane</keyword>
<keyword evidence="1" id="KW-1133">Transmembrane helix</keyword>
<reference evidence="3" key="1">
    <citation type="submission" date="2019-11" db="EMBL/GenBank/DDBJ databases">
        <title>Genome sequence of Heliorestis convoluta strain HH, an alkaliphilic and minimalistic phototrophic bacterium from a soda lake in Egypt.</title>
        <authorList>
            <person name="Dewey E.D."/>
            <person name="Stokes L.M."/>
            <person name="Burchell B.M."/>
            <person name="Shaffer K.N."/>
            <person name="Huntington A.M."/>
            <person name="Baker J.M."/>
            <person name="Nadendla S."/>
            <person name="Giglio M.G."/>
            <person name="Touchman J.W."/>
            <person name="Blankenship R.E."/>
            <person name="Madigan M.T."/>
            <person name="Sattley W.M."/>
        </authorList>
    </citation>
    <scope>NUCLEOTIDE SEQUENCE [LARGE SCALE GENOMIC DNA]</scope>
    <source>
        <strain evidence="3">HH</strain>
    </source>
</reference>
<name>A0A5Q2N2Z4_9FIRM</name>
<keyword evidence="1" id="KW-0472">Membrane</keyword>
<protein>
    <submittedName>
        <fullName evidence="2">Holin</fullName>
    </submittedName>
</protein>
<organism evidence="2 3">
    <name type="scientific">Heliorestis convoluta</name>
    <dbReference type="NCBI Taxonomy" id="356322"/>
    <lineage>
        <taxon>Bacteria</taxon>
        <taxon>Bacillati</taxon>
        <taxon>Bacillota</taxon>
        <taxon>Clostridia</taxon>
        <taxon>Eubacteriales</taxon>
        <taxon>Heliobacteriaceae</taxon>
        <taxon>Heliorestis</taxon>
    </lineage>
</organism>
<proteinExistence type="predicted"/>
<feature type="transmembrane region" description="Helical" evidence="1">
    <location>
        <begin position="51"/>
        <end position="69"/>
    </location>
</feature>
<dbReference type="AlphaFoldDB" id="A0A5Q2N2Z4"/>
<gene>
    <name evidence="2" type="ORF">FTV88_1562</name>
</gene>
<evidence type="ECO:0000313" key="3">
    <source>
        <dbReference type="Proteomes" id="UP000366051"/>
    </source>
</evidence>
<evidence type="ECO:0000256" key="1">
    <source>
        <dbReference type="SAM" id="Phobius"/>
    </source>
</evidence>
<sequence length="74" mass="7923">MFEAGMVVTVIIAIGQFTKLYVDSKYIPIVTMILGIIAGLLYLPAETIQAGIFHGVVVGLSANGLFDVTKTLHK</sequence>
<accession>A0A5Q2N2Z4</accession>
<dbReference type="KEGG" id="hcv:FTV88_1562"/>
<dbReference type="RefSeq" id="WP_153724996.1">
    <property type="nucleotide sequence ID" value="NZ_CP045875.1"/>
</dbReference>
<evidence type="ECO:0000313" key="2">
    <source>
        <dbReference type="EMBL" id="QGG47662.1"/>
    </source>
</evidence>
<keyword evidence="3" id="KW-1185">Reference proteome</keyword>